<keyword evidence="2" id="KW-0238">DNA-binding</keyword>
<feature type="region of interest" description="Disordered" evidence="5">
    <location>
        <begin position="337"/>
        <end position="364"/>
    </location>
</feature>
<dbReference type="PROSITE" id="PS50048">
    <property type="entry name" value="ZN2_CY6_FUNGAL_2"/>
    <property type="match status" value="1"/>
</dbReference>
<dbReference type="Pfam" id="PF00172">
    <property type="entry name" value="Zn_clus"/>
    <property type="match status" value="1"/>
</dbReference>
<dbReference type="GO" id="GO:0005634">
    <property type="term" value="C:nucleus"/>
    <property type="evidence" value="ECO:0007669"/>
    <property type="project" value="TreeGrafter"/>
</dbReference>
<dbReference type="STRING" id="765440.A0A0C3EW56"/>
<keyword evidence="1" id="KW-0805">Transcription regulation</keyword>
<dbReference type="HOGENOM" id="CLU_573787_0_0_1"/>
<dbReference type="SMART" id="SM00066">
    <property type="entry name" value="GAL4"/>
    <property type="match status" value="1"/>
</dbReference>
<dbReference type="InParanoid" id="A0A0C3EW56"/>
<dbReference type="PANTHER" id="PTHR31069">
    <property type="entry name" value="OLEATE-ACTIVATED TRANSCRIPTION FACTOR 1-RELATED"/>
    <property type="match status" value="1"/>
</dbReference>
<dbReference type="CDD" id="cd00067">
    <property type="entry name" value="GAL4"/>
    <property type="match status" value="1"/>
</dbReference>
<dbReference type="InterPro" id="IPR036864">
    <property type="entry name" value="Zn2-C6_fun-type_DNA-bd_sf"/>
</dbReference>
<dbReference type="PROSITE" id="PS00463">
    <property type="entry name" value="ZN2_CY6_FUNGAL_1"/>
    <property type="match status" value="1"/>
</dbReference>
<evidence type="ECO:0000256" key="3">
    <source>
        <dbReference type="ARBA" id="ARBA00023163"/>
    </source>
</evidence>
<dbReference type="GO" id="GO:0000981">
    <property type="term" value="F:DNA-binding transcription factor activity, RNA polymerase II-specific"/>
    <property type="evidence" value="ECO:0007669"/>
    <property type="project" value="InterPro"/>
</dbReference>
<dbReference type="GO" id="GO:0000978">
    <property type="term" value="F:RNA polymerase II cis-regulatory region sequence-specific DNA binding"/>
    <property type="evidence" value="ECO:0007669"/>
    <property type="project" value="TreeGrafter"/>
</dbReference>
<protein>
    <recommendedName>
        <fullName evidence="6">Zn(2)-C6 fungal-type domain-containing protein</fullName>
    </recommendedName>
</protein>
<dbReference type="SUPFAM" id="SSF57701">
    <property type="entry name" value="Zn2/Cys6 DNA-binding domain"/>
    <property type="match status" value="1"/>
</dbReference>
<dbReference type="InterPro" id="IPR050675">
    <property type="entry name" value="OAF3"/>
</dbReference>
<keyword evidence="4" id="KW-0539">Nucleus</keyword>
<dbReference type="Proteomes" id="UP000054166">
    <property type="component" value="Unassembled WGS sequence"/>
</dbReference>
<proteinExistence type="predicted"/>
<feature type="compositionally biased region" description="Low complexity" evidence="5">
    <location>
        <begin position="378"/>
        <end position="419"/>
    </location>
</feature>
<dbReference type="EMBL" id="KN833151">
    <property type="protein sequence ID" value="KIM72219.1"/>
    <property type="molecule type" value="Genomic_DNA"/>
</dbReference>
<evidence type="ECO:0000256" key="1">
    <source>
        <dbReference type="ARBA" id="ARBA00023015"/>
    </source>
</evidence>
<accession>A0A0C3EW56</accession>
<dbReference type="OrthoDB" id="39175at2759"/>
<keyword evidence="8" id="KW-1185">Reference proteome</keyword>
<name>A0A0C3EW56_PILCF</name>
<evidence type="ECO:0000256" key="2">
    <source>
        <dbReference type="ARBA" id="ARBA00023125"/>
    </source>
</evidence>
<dbReference type="GO" id="GO:0045944">
    <property type="term" value="P:positive regulation of transcription by RNA polymerase II"/>
    <property type="evidence" value="ECO:0007669"/>
    <property type="project" value="TreeGrafter"/>
</dbReference>
<reference evidence="7 8" key="1">
    <citation type="submission" date="2014-04" db="EMBL/GenBank/DDBJ databases">
        <authorList>
            <consortium name="DOE Joint Genome Institute"/>
            <person name="Kuo A."/>
            <person name="Tarkka M."/>
            <person name="Buscot F."/>
            <person name="Kohler A."/>
            <person name="Nagy L.G."/>
            <person name="Floudas D."/>
            <person name="Copeland A."/>
            <person name="Barry K.W."/>
            <person name="Cichocki N."/>
            <person name="Veneault-Fourrey C."/>
            <person name="LaButti K."/>
            <person name="Lindquist E.A."/>
            <person name="Lipzen A."/>
            <person name="Lundell T."/>
            <person name="Morin E."/>
            <person name="Murat C."/>
            <person name="Sun H."/>
            <person name="Tunlid A."/>
            <person name="Henrissat B."/>
            <person name="Grigoriev I.V."/>
            <person name="Hibbett D.S."/>
            <person name="Martin F."/>
            <person name="Nordberg H.P."/>
            <person name="Cantor M.N."/>
            <person name="Hua S.X."/>
        </authorList>
    </citation>
    <scope>NUCLEOTIDE SEQUENCE [LARGE SCALE GENOMIC DNA]</scope>
    <source>
        <strain evidence="7 8">F 1598</strain>
    </source>
</reference>
<gene>
    <name evidence="7" type="ORF">PILCRDRAFT_16343</name>
</gene>
<evidence type="ECO:0000313" key="8">
    <source>
        <dbReference type="Proteomes" id="UP000054166"/>
    </source>
</evidence>
<sequence>MNIDTFPPQSTVTSKPLVPVPAQFLLRRDVLDKNEPQPRYQDHYSPDAYFPPADSLWSLSERSSSFQELQNPNGMSNALQVWGTAVATEIAQPQTPSMTMPVYPTPFFFQAPSSPRDPPTIYGRMASPASRQRTIQACTNCRERKTKCSGKRPACQRCYARGLICHYANVSTRETKLRNIPRVRHRTSHLSSHSSAVADPIDKAPLVRISPAIIAPQPVRPPIITSMSNTLSRVAISERWIPSMQPMLYHLPHPEYPKETGSALGLTGVFTKTPSTITPGLAPQELTLPATKDAAPMMTSMFDQYLVTPPTNFNQGQHMSWDYQSLEINSYRYEPLSATTSNNSSASSNANPSPPSSSIPSGQYMVPFAESPIGVVNSSGSSPASSHNSSSPSSAESTAPSSVALGPTSDLPTTKSPSLLTSTGQAQYFPGEDFSFMTDPAYYEDLVKSTMADGNVGKENLQRSLSAAESMTLQYP</sequence>
<dbReference type="InterPro" id="IPR001138">
    <property type="entry name" value="Zn2Cys6_DnaBD"/>
</dbReference>
<dbReference type="AlphaFoldDB" id="A0A0C3EW56"/>
<organism evidence="7 8">
    <name type="scientific">Piloderma croceum (strain F 1598)</name>
    <dbReference type="NCBI Taxonomy" id="765440"/>
    <lineage>
        <taxon>Eukaryota</taxon>
        <taxon>Fungi</taxon>
        <taxon>Dikarya</taxon>
        <taxon>Basidiomycota</taxon>
        <taxon>Agaricomycotina</taxon>
        <taxon>Agaricomycetes</taxon>
        <taxon>Agaricomycetidae</taxon>
        <taxon>Atheliales</taxon>
        <taxon>Atheliaceae</taxon>
        <taxon>Piloderma</taxon>
    </lineage>
</organism>
<reference evidence="8" key="2">
    <citation type="submission" date="2015-01" db="EMBL/GenBank/DDBJ databases">
        <title>Evolutionary Origins and Diversification of the Mycorrhizal Mutualists.</title>
        <authorList>
            <consortium name="DOE Joint Genome Institute"/>
            <consortium name="Mycorrhizal Genomics Consortium"/>
            <person name="Kohler A."/>
            <person name="Kuo A."/>
            <person name="Nagy L.G."/>
            <person name="Floudas D."/>
            <person name="Copeland A."/>
            <person name="Barry K.W."/>
            <person name="Cichocki N."/>
            <person name="Veneault-Fourrey C."/>
            <person name="LaButti K."/>
            <person name="Lindquist E.A."/>
            <person name="Lipzen A."/>
            <person name="Lundell T."/>
            <person name="Morin E."/>
            <person name="Murat C."/>
            <person name="Riley R."/>
            <person name="Ohm R."/>
            <person name="Sun H."/>
            <person name="Tunlid A."/>
            <person name="Henrissat B."/>
            <person name="Grigoriev I.V."/>
            <person name="Hibbett D.S."/>
            <person name="Martin F."/>
        </authorList>
    </citation>
    <scope>NUCLEOTIDE SEQUENCE [LARGE SCALE GENOMIC DNA]</scope>
    <source>
        <strain evidence="8">F 1598</strain>
    </source>
</reference>
<feature type="region of interest" description="Disordered" evidence="5">
    <location>
        <begin position="377"/>
        <end position="419"/>
    </location>
</feature>
<evidence type="ECO:0000259" key="6">
    <source>
        <dbReference type="PROSITE" id="PS50048"/>
    </source>
</evidence>
<evidence type="ECO:0000313" key="7">
    <source>
        <dbReference type="EMBL" id="KIM72219.1"/>
    </source>
</evidence>
<evidence type="ECO:0000256" key="4">
    <source>
        <dbReference type="ARBA" id="ARBA00023242"/>
    </source>
</evidence>
<feature type="domain" description="Zn(2)-C6 fungal-type" evidence="6">
    <location>
        <begin position="137"/>
        <end position="167"/>
    </location>
</feature>
<keyword evidence="3" id="KW-0804">Transcription</keyword>
<feature type="compositionally biased region" description="Low complexity" evidence="5">
    <location>
        <begin position="337"/>
        <end position="351"/>
    </location>
</feature>
<dbReference type="GO" id="GO:0008270">
    <property type="term" value="F:zinc ion binding"/>
    <property type="evidence" value="ECO:0007669"/>
    <property type="project" value="InterPro"/>
</dbReference>
<evidence type="ECO:0000256" key="5">
    <source>
        <dbReference type="SAM" id="MobiDB-lite"/>
    </source>
</evidence>
<dbReference type="PANTHER" id="PTHR31069:SF12">
    <property type="entry name" value="TRANSCRIPTION FACTOR DOMAIN-CONTAINING PROTEIN"/>
    <property type="match status" value="1"/>
</dbReference>
<dbReference type="Gene3D" id="4.10.240.10">
    <property type="entry name" value="Zn(2)-C6 fungal-type DNA-binding domain"/>
    <property type="match status" value="1"/>
</dbReference>